<keyword evidence="3" id="KW-1185">Reference proteome</keyword>
<evidence type="ECO:0000313" key="3">
    <source>
        <dbReference type="Proteomes" id="UP001187343"/>
    </source>
</evidence>
<keyword evidence="1" id="KW-0472">Membrane</keyword>
<evidence type="ECO:0000313" key="2">
    <source>
        <dbReference type="EMBL" id="KAK2876075.1"/>
    </source>
</evidence>
<comment type="caution">
    <text evidence="2">The sequence shown here is derived from an EMBL/GenBank/DDBJ whole genome shotgun (WGS) entry which is preliminary data.</text>
</comment>
<protein>
    <submittedName>
        <fullName evidence="2">Uncharacterized protein</fullName>
    </submittedName>
</protein>
<gene>
    <name evidence="2" type="ORF">Q8A67_020171</name>
</gene>
<organism evidence="2 3">
    <name type="scientific">Cirrhinus molitorella</name>
    <name type="common">mud carp</name>
    <dbReference type="NCBI Taxonomy" id="172907"/>
    <lineage>
        <taxon>Eukaryota</taxon>
        <taxon>Metazoa</taxon>
        <taxon>Chordata</taxon>
        <taxon>Craniata</taxon>
        <taxon>Vertebrata</taxon>
        <taxon>Euteleostomi</taxon>
        <taxon>Actinopterygii</taxon>
        <taxon>Neopterygii</taxon>
        <taxon>Teleostei</taxon>
        <taxon>Ostariophysi</taxon>
        <taxon>Cypriniformes</taxon>
        <taxon>Cyprinidae</taxon>
        <taxon>Labeoninae</taxon>
        <taxon>Labeonini</taxon>
        <taxon>Cirrhinus</taxon>
    </lineage>
</organism>
<accession>A0AA88P9U2</accession>
<sequence>MYSNTQRKGSNTVLERHEETVMSADNVVLMFMLVLTFVAVCQANEYISVRCDDVTGSVGKKVHFTCSVSLHTICCIRKYSFQYPKIYNDSAICRDYPVNPCKQWNSFTCRYTPTKAMTEQFRFFVNTHCGVDTTEFTVDIREPLKFEPANEAPGKKGIGIEVFVISGKKGSNTVEETVMSADNVVLLFMLVLTFVAVCQADEHISVSCDDVTGSVGKELNFTCNVSLHNTECCIKKYKFQYPETYNDIESCKDSNVNACKQWNRFTCRYTPTTAMTAIFRFLVFASCGKDKTYITVDIKEPLKHETATEAPGKKGNGTEAFIISGVSCFIIIIIVMAVFCVKRLLHPLKIKSMNAVNAVQLFIVVWTFTAVCQADVDFCSVTCHNVTESVGNEAQFTCSVLLLDTGCCIKLYKFQYPKHYNDNEICKEMPLVNACNQRNSFTCRYTPTTAMTEQFRFFVQTLCGICRTEFTVGATAPMKHQINTEAPGKKEEPIWDISETSKQKKFKIAVIAAVISCFIIAIMPVIYKITQKQNKTFLATRQDEDNCSHPENVI</sequence>
<keyword evidence="1" id="KW-1133">Transmembrane helix</keyword>
<feature type="transmembrane region" description="Helical" evidence="1">
    <location>
        <begin position="508"/>
        <end position="527"/>
    </location>
</feature>
<reference evidence="2" key="1">
    <citation type="submission" date="2023-08" db="EMBL/GenBank/DDBJ databases">
        <title>Chromosome-level Genome Assembly of mud carp (Cirrhinus molitorella).</title>
        <authorList>
            <person name="Liu H."/>
        </authorList>
    </citation>
    <scope>NUCLEOTIDE SEQUENCE</scope>
    <source>
        <strain evidence="2">Prfri</strain>
        <tissue evidence="2">Muscle</tissue>
    </source>
</reference>
<keyword evidence="1" id="KW-0812">Transmembrane</keyword>
<dbReference type="AlphaFoldDB" id="A0AA88P9U2"/>
<evidence type="ECO:0000256" key="1">
    <source>
        <dbReference type="SAM" id="Phobius"/>
    </source>
</evidence>
<feature type="transmembrane region" description="Helical" evidence="1">
    <location>
        <begin position="320"/>
        <end position="341"/>
    </location>
</feature>
<name>A0AA88P9U2_9TELE</name>
<proteinExistence type="predicted"/>
<dbReference type="Proteomes" id="UP001187343">
    <property type="component" value="Unassembled WGS sequence"/>
</dbReference>
<dbReference type="EMBL" id="JAUYZG010000020">
    <property type="protein sequence ID" value="KAK2876075.1"/>
    <property type="molecule type" value="Genomic_DNA"/>
</dbReference>